<reference evidence="2 3" key="1">
    <citation type="journal article" date="2021" name="Genome Biol. Evol.">
        <title>Complete Genome Sequencing of a Novel Gloeobacter Species from a Waterfall Cave in Mexico.</title>
        <authorList>
            <person name="Saw J.H."/>
            <person name="Cardona T."/>
            <person name="Montejano G."/>
        </authorList>
    </citation>
    <scope>NUCLEOTIDE SEQUENCE [LARGE SCALE GENOMIC DNA]</scope>
    <source>
        <strain evidence="2">MG652769</strain>
    </source>
</reference>
<dbReference type="InterPro" id="IPR014719">
    <property type="entry name" value="Ribosomal_bL12_C/ClpS-like"/>
</dbReference>
<keyword evidence="3" id="KW-1185">Reference proteome</keyword>
<keyword evidence="2" id="KW-0687">Ribonucleoprotein</keyword>
<dbReference type="Pfam" id="PF00542">
    <property type="entry name" value="Ribosomal_L12"/>
    <property type="match status" value="1"/>
</dbReference>
<dbReference type="EMBL" id="CP063845">
    <property type="protein sequence ID" value="UFP96366.1"/>
    <property type="molecule type" value="Genomic_DNA"/>
</dbReference>
<evidence type="ECO:0000313" key="3">
    <source>
        <dbReference type="Proteomes" id="UP001054846"/>
    </source>
</evidence>
<protein>
    <submittedName>
        <fullName evidence="2">Ribosomal protein L7/L12</fullName>
    </submittedName>
</protein>
<dbReference type="Proteomes" id="UP001054846">
    <property type="component" value="Chromosome"/>
</dbReference>
<evidence type="ECO:0000259" key="1">
    <source>
        <dbReference type="Pfam" id="PF00542"/>
    </source>
</evidence>
<dbReference type="InterPro" id="IPR013823">
    <property type="entry name" value="Ribosomal_bL12_C"/>
</dbReference>
<accession>A0ABY3PRV8</accession>
<keyword evidence="2" id="KW-0689">Ribosomal protein</keyword>
<proteinExistence type="predicted"/>
<sequence>MIYIVAMVAALVCALSLVQWQRQRQRHPQPARGVVSLQTEALELSGNLPAQHAATSAGGSAAADEPGIYDVVIESVQPNTYLESLQQPAVGPAEAVAATADDEQPPALISTPVELAPDPPGDPYLEQFFKHHAIPEVSAEDAPAQSTDLAETLDRLSAATDSYFLQPETEGRTAETPCAESEGAGLLAALPTQAAQPSRYRLVLEAIDVERRNQVVRVLRERGGLDLKEALSSTKKLPRTLNTALDREQAQAFQWELAAWGARAAIEPLD</sequence>
<evidence type="ECO:0000313" key="2">
    <source>
        <dbReference type="EMBL" id="UFP96366.1"/>
    </source>
</evidence>
<name>A0ABY3PRV8_9CYAN</name>
<dbReference type="RefSeq" id="WP_230843612.1">
    <property type="nucleotide sequence ID" value="NZ_CP063845.1"/>
</dbReference>
<organism evidence="2 3">
    <name type="scientific">Gloeobacter morelensis MG652769</name>
    <dbReference type="NCBI Taxonomy" id="2781736"/>
    <lineage>
        <taxon>Bacteria</taxon>
        <taxon>Bacillati</taxon>
        <taxon>Cyanobacteriota</taxon>
        <taxon>Cyanophyceae</taxon>
        <taxon>Gloeobacterales</taxon>
        <taxon>Gloeobacteraceae</taxon>
        <taxon>Gloeobacter</taxon>
        <taxon>Gloeobacter morelensis</taxon>
    </lineage>
</organism>
<feature type="domain" description="Large ribosomal subunit protein bL12 C-terminal" evidence="1">
    <location>
        <begin position="202"/>
        <end position="266"/>
    </location>
</feature>
<dbReference type="SUPFAM" id="SSF54736">
    <property type="entry name" value="ClpS-like"/>
    <property type="match status" value="1"/>
</dbReference>
<gene>
    <name evidence="2" type="ORF">ISF26_09215</name>
</gene>
<dbReference type="GO" id="GO:0005840">
    <property type="term" value="C:ribosome"/>
    <property type="evidence" value="ECO:0007669"/>
    <property type="project" value="UniProtKB-KW"/>
</dbReference>
<dbReference type="Gene3D" id="3.30.1390.10">
    <property type="match status" value="1"/>
</dbReference>